<name>A0A165MBZ5_PELLU</name>
<dbReference type="PANTHER" id="PTHR47089:SF1">
    <property type="entry name" value="GUANOSINE ABC TRANSPORTER PERMEASE PROTEIN NUPP"/>
    <property type="match status" value="1"/>
</dbReference>
<evidence type="ECO:0000256" key="6">
    <source>
        <dbReference type="SAM" id="Phobius"/>
    </source>
</evidence>
<dbReference type="EMBL" id="LVWG01000013">
    <property type="protein sequence ID" value="KZK75063.1"/>
    <property type="molecule type" value="Genomic_DNA"/>
</dbReference>
<dbReference type="CDD" id="cd06580">
    <property type="entry name" value="TM_PBP1_transp_TpRbsC_like"/>
    <property type="match status" value="1"/>
</dbReference>
<comment type="caution">
    <text evidence="7">The sequence shown here is derived from an EMBL/GenBank/DDBJ whole genome shotgun (WGS) entry which is preliminary data.</text>
</comment>
<dbReference type="PANTHER" id="PTHR47089">
    <property type="entry name" value="ABC TRANSPORTER, PERMEASE PROTEIN"/>
    <property type="match status" value="1"/>
</dbReference>
<dbReference type="InterPro" id="IPR001851">
    <property type="entry name" value="ABC_transp_permease"/>
</dbReference>
<accession>A0A165MBZ5</accession>
<dbReference type="Proteomes" id="UP000076481">
    <property type="component" value="Unassembled WGS sequence"/>
</dbReference>
<feature type="transmembrane region" description="Helical" evidence="6">
    <location>
        <begin position="105"/>
        <end position="130"/>
    </location>
</feature>
<evidence type="ECO:0000313" key="7">
    <source>
        <dbReference type="EMBL" id="KZK75063.1"/>
    </source>
</evidence>
<evidence type="ECO:0000313" key="8">
    <source>
        <dbReference type="Proteomes" id="UP000076481"/>
    </source>
</evidence>
<feature type="transmembrane region" description="Helical" evidence="6">
    <location>
        <begin position="79"/>
        <end position="99"/>
    </location>
</feature>
<feature type="transmembrane region" description="Helical" evidence="6">
    <location>
        <begin position="54"/>
        <end position="72"/>
    </location>
</feature>
<feature type="transmembrane region" description="Helical" evidence="6">
    <location>
        <begin position="241"/>
        <end position="263"/>
    </location>
</feature>
<feature type="transmembrane region" description="Helical" evidence="6">
    <location>
        <begin position="291"/>
        <end position="312"/>
    </location>
</feature>
<feature type="transmembrane region" description="Helical" evidence="6">
    <location>
        <begin position="318"/>
        <end position="336"/>
    </location>
</feature>
<evidence type="ECO:0000256" key="5">
    <source>
        <dbReference type="ARBA" id="ARBA00023136"/>
    </source>
</evidence>
<evidence type="ECO:0000256" key="2">
    <source>
        <dbReference type="ARBA" id="ARBA00022475"/>
    </source>
</evidence>
<evidence type="ECO:0000256" key="4">
    <source>
        <dbReference type="ARBA" id="ARBA00022989"/>
    </source>
</evidence>
<evidence type="ECO:0000256" key="3">
    <source>
        <dbReference type="ARBA" id="ARBA00022692"/>
    </source>
</evidence>
<protein>
    <submittedName>
        <fullName evidence="7">ABC transporter permease</fullName>
    </submittedName>
</protein>
<sequence>MKPSTRTLLVPLVSVLAALLLNACIIALTGRDPVMIFAKMLQTTLLSPYGQGQVLFRTTTLICTALAVALPFRLRLFNIGAQGQLLMGAFAAAITGALLPEGLSAPVSLTACILAAMTAGALWAAVAALLKTRFGVSEVISTIMLNFIAEGIAGYLLTRHFALPSTVHTAPIADSALIPNFSVLSGWFPNAPANPSLFIALAAAGIFYLLIFKTRFGFEMRAAGLRPEAALHAGIQPARHVMAAMALGGAAAGLAAANLVLGYKHFYEAGMTGGAGFTGIAAALLAGAHPLWLVVSASFLALLEYGGLAVNAYVPKDIFMVMEAVTIIFVVAFTALGKR</sequence>
<dbReference type="AlphaFoldDB" id="A0A165MBZ5"/>
<comment type="subcellular location">
    <subcellularLocation>
        <location evidence="1">Cell membrane</location>
        <topology evidence="1">Multi-pass membrane protein</topology>
    </subcellularLocation>
</comment>
<gene>
    <name evidence="7" type="ORF">A3K90_04410</name>
</gene>
<keyword evidence="3 6" id="KW-0812">Transmembrane</keyword>
<dbReference type="Pfam" id="PF02653">
    <property type="entry name" value="BPD_transp_2"/>
    <property type="match status" value="1"/>
</dbReference>
<keyword evidence="4 6" id="KW-1133">Transmembrane helix</keyword>
<evidence type="ECO:0000256" key="1">
    <source>
        <dbReference type="ARBA" id="ARBA00004651"/>
    </source>
</evidence>
<dbReference type="RefSeq" id="WP_303680795.1">
    <property type="nucleotide sequence ID" value="NZ_LVWG01000013.1"/>
</dbReference>
<keyword evidence="5 6" id="KW-0472">Membrane</keyword>
<feature type="transmembrane region" description="Helical" evidence="6">
    <location>
        <begin position="193"/>
        <end position="211"/>
    </location>
</feature>
<proteinExistence type="predicted"/>
<keyword evidence="2" id="KW-1003">Cell membrane</keyword>
<dbReference type="GO" id="GO:0022857">
    <property type="term" value="F:transmembrane transporter activity"/>
    <property type="evidence" value="ECO:0007669"/>
    <property type="project" value="InterPro"/>
</dbReference>
<feature type="transmembrane region" description="Helical" evidence="6">
    <location>
        <begin position="139"/>
        <end position="157"/>
    </location>
</feature>
<reference evidence="7 8" key="1">
    <citation type="submission" date="2016-03" db="EMBL/GenBank/DDBJ databases">
        <title>Speciation and ecological success in dimly lit waters: horizontal gene transfer in a green sulfur bacteria bloom unveiled by metagenomic assembly.</title>
        <authorList>
            <person name="Llorens-Mares T."/>
            <person name="Liu Z."/>
            <person name="Allen L.Z."/>
            <person name="Rusch D.B."/>
            <person name="Craig M.T."/>
            <person name="Dupont C.L."/>
            <person name="Bryant D.A."/>
            <person name="Casamayor E.O."/>
        </authorList>
    </citation>
    <scope>NUCLEOTIDE SEQUENCE [LARGE SCALE GENOMIC DNA]</scope>
    <source>
        <strain evidence="7">CIII</strain>
    </source>
</reference>
<organism evidence="7 8">
    <name type="scientific">Pelodictyon luteolum</name>
    <dbReference type="NCBI Taxonomy" id="1100"/>
    <lineage>
        <taxon>Bacteria</taxon>
        <taxon>Pseudomonadati</taxon>
        <taxon>Chlorobiota</taxon>
        <taxon>Chlorobiia</taxon>
        <taxon>Chlorobiales</taxon>
        <taxon>Chlorobiaceae</taxon>
        <taxon>Chlorobium/Pelodictyon group</taxon>
        <taxon>Pelodictyon</taxon>
    </lineage>
</organism>
<feature type="transmembrane region" description="Helical" evidence="6">
    <location>
        <begin position="269"/>
        <end position="286"/>
    </location>
</feature>
<dbReference type="GO" id="GO:0005886">
    <property type="term" value="C:plasma membrane"/>
    <property type="evidence" value="ECO:0007669"/>
    <property type="project" value="UniProtKB-SubCell"/>
</dbReference>